<dbReference type="GO" id="GO:0005524">
    <property type="term" value="F:ATP binding"/>
    <property type="evidence" value="ECO:0007669"/>
    <property type="project" value="InterPro"/>
</dbReference>
<evidence type="ECO:0000259" key="2">
    <source>
        <dbReference type="PROSITE" id="PS50011"/>
    </source>
</evidence>
<dbReference type="PANTHER" id="PTHR44305">
    <property type="entry name" value="SI:DKEY-192D15.2-RELATED"/>
    <property type="match status" value="1"/>
</dbReference>
<dbReference type="InterPro" id="IPR011009">
    <property type="entry name" value="Kinase-like_dom_sf"/>
</dbReference>
<feature type="compositionally biased region" description="Pro residues" evidence="1">
    <location>
        <begin position="500"/>
        <end position="514"/>
    </location>
</feature>
<evidence type="ECO:0000313" key="3">
    <source>
        <dbReference type="EMBL" id="KEQ71840.1"/>
    </source>
</evidence>
<dbReference type="Proteomes" id="UP000027730">
    <property type="component" value="Unassembled WGS sequence"/>
</dbReference>
<dbReference type="InterPro" id="IPR000719">
    <property type="entry name" value="Prot_kinase_dom"/>
</dbReference>
<dbReference type="OrthoDB" id="310217at2759"/>
<dbReference type="SUPFAM" id="SSF56112">
    <property type="entry name" value="Protein kinase-like (PK-like)"/>
    <property type="match status" value="1"/>
</dbReference>
<dbReference type="GeneID" id="25413838"/>
<dbReference type="Gene3D" id="1.10.510.10">
    <property type="entry name" value="Transferase(Phosphotransferase) domain 1"/>
    <property type="match status" value="1"/>
</dbReference>
<reference evidence="3 4" key="1">
    <citation type="journal article" date="2014" name="BMC Genomics">
        <title>Genome sequencing of four Aureobasidium pullulans varieties: biotechnological potential, stress tolerance, and description of new species.</title>
        <authorList>
            <person name="Gostin Ar C."/>
            <person name="Ohm R.A."/>
            <person name="Kogej T."/>
            <person name="Sonjak S."/>
            <person name="Turk M."/>
            <person name="Zajc J."/>
            <person name="Zalar P."/>
            <person name="Grube M."/>
            <person name="Sun H."/>
            <person name="Han J."/>
            <person name="Sharma A."/>
            <person name="Chiniquy J."/>
            <person name="Ngan C.Y."/>
            <person name="Lipzen A."/>
            <person name="Barry K."/>
            <person name="Grigoriev I.V."/>
            <person name="Gunde-Cimerman N."/>
        </authorList>
    </citation>
    <scope>NUCLEOTIDE SEQUENCE [LARGE SCALE GENOMIC DNA]</scope>
    <source>
        <strain evidence="3 4">CBS 147.97</strain>
    </source>
</reference>
<dbReference type="STRING" id="1043004.A0A074WFG7"/>
<dbReference type="PANTHER" id="PTHR44305:SF24">
    <property type="entry name" value="TYROSINE-PROTEIN KINASE C03B1.5-RELATED"/>
    <property type="match status" value="1"/>
</dbReference>
<dbReference type="GO" id="GO:0004672">
    <property type="term" value="F:protein kinase activity"/>
    <property type="evidence" value="ECO:0007669"/>
    <property type="project" value="InterPro"/>
</dbReference>
<dbReference type="InterPro" id="IPR053083">
    <property type="entry name" value="TF_kinase-domain_protein"/>
</dbReference>
<gene>
    <name evidence="3" type="ORF">M436DRAFT_65306</name>
</gene>
<evidence type="ECO:0000256" key="1">
    <source>
        <dbReference type="SAM" id="MobiDB-lite"/>
    </source>
</evidence>
<accession>A0A074WFG7</accession>
<dbReference type="RefSeq" id="XP_013425951.1">
    <property type="nucleotide sequence ID" value="XM_013570497.1"/>
</dbReference>
<dbReference type="HOGENOM" id="CLU_030351_0_0_1"/>
<proteinExistence type="predicted"/>
<feature type="region of interest" description="Disordered" evidence="1">
    <location>
        <begin position="500"/>
        <end position="523"/>
    </location>
</feature>
<name>A0A074WFG7_9PEZI</name>
<evidence type="ECO:0000313" key="4">
    <source>
        <dbReference type="Proteomes" id="UP000027730"/>
    </source>
</evidence>
<dbReference type="AlphaFoldDB" id="A0A074WFG7"/>
<feature type="domain" description="Protein kinase" evidence="2">
    <location>
        <begin position="35"/>
        <end position="381"/>
    </location>
</feature>
<sequence length="523" mass="59647">MSRLLNDRQKAEVRRDGSNLERLRKLPDPLPNTRWIGGYGVGSGSYGLATLWTLVDNSTLKAIAHVVIKDAFEGVWEPTAEQGLYRDIYRQLKNKGHDFGADPTNEIGRAAPELRFLNEAYLQGLMTVPDVNEEIYCSQLYGYARKLWGTPYAKHYNHWRLFMPFYDYGDLQKLIDAHVEKAVAIPEPFIWHTLECLMKAAVQLEEQARLRPHRTDSDVIVVFDIKPGNILLAQPDRTSAFPIYPRPHVADLGGGCLTNQTDPKNLQDSLRFTYSPGYLAPEMSHEMEPEMANLRGTCTNVWQIGRVLELMMELLPETFGDINYKFNPNIAPEDLEPEIGNYTYWLAAQQNYSVQLKHMVAWCLRHFPSQRMSPQDILAWIDGARTNETASVIFKGMDTFGSDAWFLNQQKIRAAVPPPPKIQNPDKEPALQAAEKEKIRRTYKAKPYLHAWGHERAAEFTDLGVFPPEHDEVLYEGEANWWATETADFIWQDGTPVWPLPPPPPVVKRTPAPPRSSSSAHIR</sequence>
<dbReference type="PROSITE" id="PS50011">
    <property type="entry name" value="PROTEIN_KINASE_DOM"/>
    <property type="match status" value="1"/>
</dbReference>
<protein>
    <recommendedName>
        <fullName evidence="2">Protein kinase domain-containing protein</fullName>
    </recommendedName>
</protein>
<organism evidence="3 4">
    <name type="scientific">Aureobasidium namibiae CBS 147.97</name>
    <dbReference type="NCBI Taxonomy" id="1043004"/>
    <lineage>
        <taxon>Eukaryota</taxon>
        <taxon>Fungi</taxon>
        <taxon>Dikarya</taxon>
        <taxon>Ascomycota</taxon>
        <taxon>Pezizomycotina</taxon>
        <taxon>Dothideomycetes</taxon>
        <taxon>Dothideomycetidae</taxon>
        <taxon>Dothideales</taxon>
        <taxon>Saccotheciaceae</taxon>
        <taxon>Aureobasidium</taxon>
    </lineage>
</organism>
<dbReference type="EMBL" id="KL584713">
    <property type="protein sequence ID" value="KEQ71840.1"/>
    <property type="molecule type" value="Genomic_DNA"/>
</dbReference>
<keyword evidence="4" id="KW-1185">Reference proteome</keyword>
<dbReference type="SMART" id="SM00220">
    <property type="entry name" value="S_TKc"/>
    <property type="match status" value="1"/>
</dbReference>